<evidence type="ECO:0000313" key="7">
    <source>
        <dbReference type="EMBL" id="MDN4188792.1"/>
    </source>
</evidence>
<feature type="domain" description="FtsK" evidence="6">
    <location>
        <begin position="211"/>
        <end position="415"/>
    </location>
</feature>
<feature type="transmembrane region" description="Helical" evidence="5">
    <location>
        <begin position="61"/>
        <end position="80"/>
    </location>
</feature>
<evidence type="ECO:0000256" key="5">
    <source>
        <dbReference type="SAM" id="Phobius"/>
    </source>
</evidence>
<reference evidence="7" key="2">
    <citation type="journal article" date="2022" name="3 Biotech.">
        <title>Isomaltooligosaccharides utilization and genomic characterization of human infant anti-inflammatory Bifidobacterium longum and Bifidobacterium breve strains.</title>
        <authorList>
            <person name="Sharma S."/>
            <person name="Singh S."/>
            <person name="Chaudhary V."/>
            <person name="Mantri S."/>
            <person name="Chander A."/>
            <person name="Maurya R."/>
            <person name="Rajarammohan S."/>
            <person name="Singh R.P."/>
            <person name="Rishi P."/>
            <person name="Bishnoi M."/>
            <person name="Bhadada S.K."/>
            <person name="Kondepudi K.K."/>
        </authorList>
    </citation>
    <scope>NUCLEOTIDE SEQUENCE</scope>
    <source>
        <strain evidence="7">Bif11</strain>
    </source>
</reference>
<feature type="binding site" evidence="3">
    <location>
        <begin position="239"/>
        <end position="246"/>
    </location>
    <ligand>
        <name>ATP</name>
        <dbReference type="ChEBI" id="CHEBI:30616"/>
    </ligand>
</feature>
<dbReference type="EMBL" id="QELD01000033">
    <property type="protein sequence ID" value="MDN4188792.1"/>
    <property type="molecule type" value="Genomic_DNA"/>
</dbReference>
<evidence type="ECO:0000313" key="8">
    <source>
        <dbReference type="Proteomes" id="UP001169990"/>
    </source>
</evidence>
<feature type="transmembrane region" description="Helical" evidence="5">
    <location>
        <begin position="6"/>
        <end position="24"/>
    </location>
</feature>
<comment type="caution">
    <text evidence="7">The sequence shown here is derived from an EMBL/GenBank/DDBJ whole genome shotgun (WGS) entry which is preliminary data.</text>
</comment>
<keyword evidence="5" id="KW-0812">Transmembrane</keyword>
<feature type="region of interest" description="Disordered" evidence="4">
    <location>
        <begin position="419"/>
        <end position="441"/>
    </location>
</feature>
<dbReference type="PANTHER" id="PTHR22683">
    <property type="entry name" value="SPORULATION PROTEIN RELATED"/>
    <property type="match status" value="1"/>
</dbReference>
<name>A0AAW7LM94_BIFBR</name>
<dbReference type="Proteomes" id="UP001169990">
    <property type="component" value="Unassembled WGS sequence"/>
</dbReference>
<feature type="transmembrane region" description="Helical" evidence="5">
    <location>
        <begin position="36"/>
        <end position="55"/>
    </location>
</feature>
<dbReference type="AlphaFoldDB" id="A0AAW7LM94"/>
<sequence>MEILTLILKVCAILGLFALMFLPLHDVTAWDDDSWYARFTVSALATVVWVGFILFLPGYWVVYAVMVAVLLLFGLFHPALRNLLPFWRWALALRHRIKGDSPEFVVERVLALRPIEDATTDFKGVRDYTASYSSYEDGEAMLDFTCQISGVTDDFVDKQARLGLGAMGAETYKIDHLGPGHWMLHFYETTPKNPLDESKTIKASDLADWNGRTVTYGMTEAGDFAKLSYAQTSGIVVGGVPGAGKSAGATLLTLPLLASPKASVAIFDGKGGMDWAWAQRAASLYNNDCDLDLETATDQLEQLAQRCVEDLKSHPWSESDPDFWHSGASALHPFHLVVIDECQTLFDTTGRSKEDKALVERCKRAVATIVRKGRSAGWCVMLLTQKPTADSIPTNIRDNCVVRFALRVTTREASEAVLGAIPDGGPTPTEIPSTRRGGAVVQGEDGHTQSVRFFYLPVTDAAKALDSSTLKTVQDGLTV</sequence>
<protein>
    <recommendedName>
        <fullName evidence="6">FtsK domain-containing protein</fullName>
    </recommendedName>
</protein>
<accession>A0AAW7LM94</accession>
<dbReference type="InterPro" id="IPR027417">
    <property type="entry name" value="P-loop_NTPase"/>
</dbReference>
<evidence type="ECO:0000256" key="3">
    <source>
        <dbReference type="PROSITE-ProRule" id="PRU00289"/>
    </source>
</evidence>
<keyword evidence="5" id="KW-1133">Transmembrane helix</keyword>
<proteinExistence type="predicted"/>
<dbReference type="InterPro" id="IPR002543">
    <property type="entry name" value="FtsK_dom"/>
</dbReference>
<dbReference type="Pfam" id="PF05707">
    <property type="entry name" value="Zot"/>
    <property type="match status" value="1"/>
</dbReference>
<dbReference type="PANTHER" id="PTHR22683:SF41">
    <property type="entry name" value="DNA TRANSLOCASE FTSK"/>
    <property type="match status" value="1"/>
</dbReference>
<keyword evidence="1 3" id="KW-0547">Nucleotide-binding</keyword>
<organism evidence="7 8">
    <name type="scientific">Bifidobacterium breve</name>
    <dbReference type="NCBI Taxonomy" id="1685"/>
    <lineage>
        <taxon>Bacteria</taxon>
        <taxon>Bacillati</taxon>
        <taxon>Actinomycetota</taxon>
        <taxon>Actinomycetes</taxon>
        <taxon>Bifidobacteriales</taxon>
        <taxon>Bifidobacteriaceae</taxon>
        <taxon>Bifidobacterium</taxon>
    </lineage>
</organism>
<reference evidence="7" key="1">
    <citation type="submission" date="2018-05" db="EMBL/GenBank/DDBJ databases">
        <authorList>
            <person name="Kondepudi K.K."/>
            <person name="Singh S."/>
            <person name="Chaudhry V."/>
            <person name="Mantri S."/>
            <person name="Bhadada S."/>
            <person name="Bishnoi M."/>
            <person name="Kaur J."/>
            <person name="Sharma S."/>
            <person name="Bhatia R."/>
        </authorList>
    </citation>
    <scope>NUCLEOTIDE SEQUENCE</scope>
    <source>
        <strain evidence="7">Bif11</strain>
    </source>
</reference>
<dbReference type="InterPro" id="IPR050206">
    <property type="entry name" value="FtsK/SpoIIIE/SftA"/>
</dbReference>
<evidence type="ECO:0000256" key="2">
    <source>
        <dbReference type="ARBA" id="ARBA00022840"/>
    </source>
</evidence>
<dbReference type="GO" id="GO:0005524">
    <property type="term" value="F:ATP binding"/>
    <property type="evidence" value="ECO:0007669"/>
    <property type="project" value="UniProtKB-UniRule"/>
</dbReference>
<keyword evidence="5" id="KW-0472">Membrane</keyword>
<dbReference type="SUPFAM" id="SSF52540">
    <property type="entry name" value="P-loop containing nucleoside triphosphate hydrolases"/>
    <property type="match status" value="1"/>
</dbReference>
<dbReference type="PROSITE" id="PS50901">
    <property type="entry name" value="FTSK"/>
    <property type="match status" value="1"/>
</dbReference>
<evidence type="ECO:0000256" key="4">
    <source>
        <dbReference type="SAM" id="MobiDB-lite"/>
    </source>
</evidence>
<dbReference type="InterPro" id="IPR008900">
    <property type="entry name" value="Zot_N"/>
</dbReference>
<evidence type="ECO:0000256" key="1">
    <source>
        <dbReference type="ARBA" id="ARBA00022741"/>
    </source>
</evidence>
<evidence type="ECO:0000259" key="6">
    <source>
        <dbReference type="PROSITE" id="PS50901"/>
    </source>
</evidence>
<dbReference type="Gene3D" id="3.40.50.300">
    <property type="entry name" value="P-loop containing nucleotide triphosphate hydrolases"/>
    <property type="match status" value="1"/>
</dbReference>
<dbReference type="RefSeq" id="WP_237927458.1">
    <property type="nucleotide sequence ID" value="NZ_JBHDYV010000015.1"/>
</dbReference>
<dbReference type="GO" id="GO:0003677">
    <property type="term" value="F:DNA binding"/>
    <property type="evidence" value="ECO:0007669"/>
    <property type="project" value="InterPro"/>
</dbReference>
<gene>
    <name evidence="7" type="ORF">DC496_10865</name>
</gene>
<keyword evidence="2 3" id="KW-0067">ATP-binding</keyword>